<gene>
    <name evidence="4" type="ORF">AAFC00_006843</name>
</gene>
<evidence type="ECO:0000313" key="5">
    <source>
        <dbReference type="Proteomes" id="UP001562354"/>
    </source>
</evidence>
<dbReference type="SMART" id="SM00906">
    <property type="entry name" value="Fungal_trans"/>
    <property type="match status" value="1"/>
</dbReference>
<dbReference type="PANTHER" id="PTHR31001">
    <property type="entry name" value="UNCHARACTERIZED TRANSCRIPTIONAL REGULATORY PROTEIN"/>
    <property type="match status" value="1"/>
</dbReference>
<reference evidence="4 5" key="1">
    <citation type="submission" date="2024-07" db="EMBL/GenBank/DDBJ databases">
        <title>Draft sequence of the Neodothiora populina.</title>
        <authorList>
            <person name="Drown D.D."/>
            <person name="Schuette U.S."/>
            <person name="Buechlein A.B."/>
            <person name="Rusch D.R."/>
            <person name="Winton L.W."/>
            <person name="Adams G.A."/>
        </authorList>
    </citation>
    <scope>NUCLEOTIDE SEQUENCE [LARGE SCALE GENOMIC DNA]</scope>
    <source>
        <strain evidence="4 5">CPC 39397</strain>
    </source>
</reference>
<dbReference type="Proteomes" id="UP001562354">
    <property type="component" value="Unassembled WGS sequence"/>
</dbReference>
<name>A0ABR3PBL6_9PEZI</name>
<evidence type="ECO:0000256" key="2">
    <source>
        <dbReference type="ARBA" id="ARBA00023242"/>
    </source>
</evidence>
<sequence length="429" mass="47936">MLMLDWVDGSDVVSGLLGLANRMAVTMGLHRDSSFARRYSAPEAQMRRSLWLTLNFIDFEHGLQSGMPFNTRESDSDVSAPEAVGPFWPDYQKYLHNILPLWAAVARLTTSSKAPPSKDELFHLQQRLDSTLAQLYAPTPIRHGSIAENNSNGITAQIQCTMLRCLGHRLNLVLNSPLLMDDDQSIQLRSAQNILISTRALLSRQFLLWDTIDASVEPDHGAWVHFEVVLSHCNTYYAANSLLYLMRQCFTGEVDPTVLGPGFDPPELVRLLRVVVSHEEQTLTLSVTLIKEHMALKAQVSNANEQMRLMVQRDFAAFKLSIVDEEPIVHAMQQAMTECITRARVLIDEAAQSDDPPASLCGGLTDDSLDRLREDVKTDMEAAVDTAGPSVQGEMGLFGSDFTLTDWTMDQDLAENLLMDLPWWSTSPF</sequence>
<accession>A0ABR3PBL6</accession>
<proteinExistence type="predicted"/>
<comment type="caution">
    <text evidence="4">The sequence shown here is derived from an EMBL/GenBank/DDBJ whole genome shotgun (WGS) entry which is preliminary data.</text>
</comment>
<evidence type="ECO:0000256" key="1">
    <source>
        <dbReference type="ARBA" id="ARBA00004123"/>
    </source>
</evidence>
<organism evidence="4 5">
    <name type="scientific">Neodothiora populina</name>
    <dbReference type="NCBI Taxonomy" id="2781224"/>
    <lineage>
        <taxon>Eukaryota</taxon>
        <taxon>Fungi</taxon>
        <taxon>Dikarya</taxon>
        <taxon>Ascomycota</taxon>
        <taxon>Pezizomycotina</taxon>
        <taxon>Dothideomycetes</taxon>
        <taxon>Dothideomycetidae</taxon>
        <taxon>Dothideales</taxon>
        <taxon>Dothioraceae</taxon>
        <taxon>Neodothiora</taxon>
    </lineage>
</organism>
<dbReference type="CDD" id="cd12148">
    <property type="entry name" value="fungal_TF_MHR"/>
    <property type="match status" value="1"/>
</dbReference>
<dbReference type="GeneID" id="95980542"/>
<dbReference type="PANTHER" id="PTHR31001:SF58">
    <property type="entry name" value="ZN(II)2CYS6 TRANSCRIPTION FACTOR (EUROFUNG)"/>
    <property type="match status" value="1"/>
</dbReference>
<evidence type="ECO:0000313" key="4">
    <source>
        <dbReference type="EMBL" id="KAL1303457.1"/>
    </source>
</evidence>
<comment type="subcellular location">
    <subcellularLocation>
        <location evidence="1">Nucleus</location>
    </subcellularLocation>
</comment>
<dbReference type="RefSeq" id="XP_069199732.1">
    <property type="nucleotide sequence ID" value="XM_069347847.1"/>
</dbReference>
<keyword evidence="5" id="KW-1185">Reference proteome</keyword>
<dbReference type="InterPro" id="IPR007219">
    <property type="entry name" value="XnlR_reg_dom"/>
</dbReference>
<feature type="domain" description="Xylanolytic transcriptional activator regulatory" evidence="3">
    <location>
        <begin position="13"/>
        <end position="87"/>
    </location>
</feature>
<evidence type="ECO:0000259" key="3">
    <source>
        <dbReference type="SMART" id="SM00906"/>
    </source>
</evidence>
<dbReference type="Pfam" id="PF04082">
    <property type="entry name" value="Fungal_trans"/>
    <property type="match status" value="1"/>
</dbReference>
<protein>
    <recommendedName>
        <fullName evidence="3">Xylanolytic transcriptional activator regulatory domain-containing protein</fullName>
    </recommendedName>
</protein>
<dbReference type="InterPro" id="IPR050613">
    <property type="entry name" value="Sec_Metabolite_Reg"/>
</dbReference>
<dbReference type="EMBL" id="JBFMKM010000010">
    <property type="protein sequence ID" value="KAL1303457.1"/>
    <property type="molecule type" value="Genomic_DNA"/>
</dbReference>
<keyword evidence="2" id="KW-0539">Nucleus</keyword>